<feature type="transmembrane region" description="Helical" evidence="1">
    <location>
        <begin position="117"/>
        <end position="141"/>
    </location>
</feature>
<reference evidence="2" key="1">
    <citation type="submission" date="2017-07" db="EMBL/GenBank/DDBJ databases">
        <title>Taro Niue Genome Assembly and Annotation.</title>
        <authorList>
            <person name="Atibalentja N."/>
            <person name="Keating K."/>
            <person name="Fields C.J."/>
        </authorList>
    </citation>
    <scope>NUCLEOTIDE SEQUENCE</scope>
    <source>
        <strain evidence="2">Niue_2</strain>
        <tissue evidence="2">Leaf</tissue>
    </source>
</reference>
<dbReference type="Proteomes" id="UP000652761">
    <property type="component" value="Unassembled WGS sequence"/>
</dbReference>
<sequence>VPFLWWFPRKFSFARCSALESLSARQVVTVTWDPHPRAPVLEGASPGGGLASPSHYLALRWFQSHVGRRESAAGVLEAPDRWFSNPFLVAIRGGTAVWLLLLNHVEVWDIGACVVRLWSHVVTPVFLVVLLPLVGVLAALAGNGLVIPTEPCSRVLPPYSLQVASFPAGSECVAAIAGGLCYERRCCFDRATVGFVIGLHIRVGASRRLREPTCGVGFIGAGLWSAEPVEVHRLAIVFWWCFPELFVVVLLVATALPSRLSCCATSGLRYAAVVLAVAFWLLGVVVLSHGIWCHVAHCGDLCGEGPSPCVVLRAACLMFSVRRHQFSVVWLAWASIVPVCVSPVLQLCLQALVAVWCVALSACVGSGPVWPVLPFVACGFLWAAFGRALVHCVALWVVPGACVSTVCCVVFPDRELYALFRELLGVQGGELSTSGTLYVGRALWLYRYRCGVAALPCLGSPIGGTPLWLGRVGEHWEVVVRLSGPFAPVVFSDRVPVATVIPVSTTRCVVFLSHPVNVSRHGSAFGLLAGVCHMSGW</sequence>
<gene>
    <name evidence="2" type="ORF">Taro_024212</name>
</gene>
<feature type="transmembrane region" description="Helical" evidence="1">
    <location>
        <begin position="268"/>
        <end position="291"/>
    </location>
</feature>
<keyword evidence="1" id="KW-1133">Transmembrane helix</keyword>
<protein>
    <submittedName>
        <fullName evidence="2">Uncharacterized protein</fullName>
    </submittedName>
</protein>
<proteinExistence type="predicted"/>
<accession>A0A843V8P9</accession>
<organism evidence="2 3">
    <name type="scientific">Colocasia esculenta</name>
    <name type="common">Wild taro</name>
    <name type="synonym">Arum esculentum</name>
    <dbReference type="NCBI Taxonomy" id="4460"/>
    <lineage>
        <taxon>Eukaryota</taxon>
        <taxon>Viridiplantae</taxon>
        <taxon>Streptophyta</taxon>
        <taxon>Embryophyta</taxon>
        <taxon>Tracheophyta</taxon>
        <taxon>Spermatophyta</taxon>
        <taxon>Magnoliopsida</taxon>
        <taxon>Liliopsida</taxon>
        <taxon>Araceae</taxon>
        <taxon>Aroideae</taxon>
        <taxon>Colocasieae</taxon>
        <taxon>Colocasia</taxon>
    </lineage>
</organism>
<evidence type="ECO:0000313" key="2">
    <source>
        <dbReference type="EMBL" id="MQL91596.1"/>
    </source>
</evidence>
<feature type="transmembrane region" description="Helical" evidence="1">
    <location>
        <begin position="352"/>
        <end position="382"/>
    </location>
</feature>
<feature type="transmembrane region" description="Helical" evidence="1">
    <location>
        <begin position="237"/>
        <end position="256"/>
    </location>
</feature>
<name>A0A843V8P9_COLES</name>
<keyword evidence="3" id="KW-1185">Reference proteome</keyword>
<feature type="non-terminal residue" evidence="2">
    <location>
        <position position="1"/>
    </location>
</feature>
<comment type="caution">
    <text evidence="2">The sequence shown here is derived from an EMBL/GenBank/DDBJ whole genome shotgun (WGS) entry which is preliminary data.</text>
</comment>
<dbReference type="EMBL" id="NMUH01001359">
    <property type="protein sequence ID" value="MQL91596.1"/>
    <property type="molecule type" value="Genomic_DNA"/>
</dbReference>
<keyword evidence="1" id="KW-0472">Membrane</keyword>
<feature type="transmembrane region" description="Helical" evidence="1">
    <location>
        <begin position="388"/>
        <end position="411"/>
    </location>
</feature>
<keyword evidence="1" id="KW-0812">Transmembrane</keyword>
<evidence type="ECO:0000313" key="3">
    <source>
        <dbReference type="Proteomes" id="UP000652761"/>
    </source>
</evidence>
<dbReference type="AlphaFoldDB" id="A0A843V8P9"/>
<feature type="transmembrane region" description="Helical" evidence="1">
    <location>
        <begin position="327"/>
        <end position="345"/>
    </location>
</feature>
<evidence type="ECO:0000256" key="1">
    <source>
        <dbReference type="SAM" id="Phobius"/>
    </source>
</evidence>